<proteinExistence type="inferred from homology"/>
<sequence>MSIAPQFSTTPATEDDEFRGTRRYRPGPPDDVYFPVAPMLDMAFQLLAFFILTFRPPTAETHIDLHLPTTPAALPSAPRGMARPTSRTVDVDLENDVLIRAEADDLGDLKSLRLGEAAVPDLTQLGQRLRRYVELLGDRPLRVRLIADDRLLYEPAARIIAVCSSSGVAAVRLAPAGTSP</sequence>
<comment type="similarity">
    <text evidence="2 7">Belongs to the ExbD/TolR family.</text>
</comment>
<keyword evidence="7" id="KW-0653">Protein transport</keyword>
<keyword evidence="10" id="KW-1185">Reference proteome</keyword>
<dbReference type="EMBL" id="JARRAG010000001">
    <property type="protein sequence ID" value="MDG3002492.1"/>
    <property type="molecule type" value="Genomic_DNA"/>
</dbReference>
<comment type="subcellular location">
    <subcellularLocation>
        <location evidence="1">Cell membrane</location>
        <topology evidence="1">Single-pass membrane protein</topology>
    </subcellularLocation>
    <subcellularLocation>
        <location evidence="7">Cell membrane</location>
        <topology evidence="7">Single-pass type II membrane protein</topology>
    </subcellularLocation>
</comment>
<dbReference type="Pfam" id="PF02472">
    <property type="entry name" value="ExbD"/>
    <property type="match status" value="1"/>
</dbReference>
<evidence type="ECO:0000256" key="3">
    <source>
        <dbReference type="ARBA" id="ARBA00022475"/>
    </source>
</evidence>
<evidence type="ECO:0000256" key="1">
    <source>
        <dbReference type="ARBA" id="ARBA00004162"/>
    </source>
</evidence>
<evidence type="ECO:0000256" key="7">
    <source>
        <dbReference type="RuleBase" id="RU003879"/>
    </source>
</evidence>
<feature type="region of interest" description="Disordered" evidence="8">
    <location>
        <begin position="1"/>
        <end position="26"/>
    </location>
</feature>
<keyword evidence="5" id="KW-1133">Transmembrane helix</keyword>
<keyword evidence="4 7" id="KW-0812">Transmembrane</keyword>
<keyword evidence="7" id="KW-0813">Transport</keyword>
<name>A0ABT6F4Q0_9BACT</name>
<gene>
    <name evidence="9" type="ORF">PZE19_01720</name>
</gene>
<keyword evidence="6" id="KW-0472">Membrane</keyword>
<protein>
    <submittedName>
        <fullName evidence="9">Biopolymer transporter ExbD</fullName>
    </submittedName>
</protein>
<evidence type="ECO:0000256" key="4">
    <source>
        <dbReference type="ARBA" id="ARBA00022692"/>
    </source>
</evidence>
<organism evidence="9 10">
    <name type="scientific">Paludisphaera mucosa</name>
    <dbReference type="NCBI Taxonomy" id="3030827"/>
    <lineage>
        <taxon>Bacteria</taxon>
        <taxon>Pseudomonadati</taxon>
        <taxon>Planctomycetota</taxon>
        <taxon>Planctomycetia</taxon>
        <taxon>Isosphaerales</taxon>
        <taxon>Isosphaeraceae</taxon>
        <taxon>Paludisphaera</taxon>
    </lineage>
</organism>
<reference evidence="9 10" key="1">
    <citation type="submission" date="2023-03" db="EMBL/GenBank/DDBJ databases">
        <title>Paludisphaera mucosa sp. nov. a novel planctomycete from northern fen.</title>
        <authorList>
            <person name="Ivanova A."/>
        </authorList>
    </citation>
    <scope>NUCLEOTIDE SEQUENCE [LARGE SCALE GENOMIC DNA]</scope>
    <source>
        <strain evidence="9 10">Pla2</strain>
    </source>
</reference>
<evidence type="ECO:0000256" key="6">
    <source>
        <dbReference type="ARBA" id="ARBA00023136"/>
    </source>
</evidence>
<evidence type="ECO:0000256" key="5">
    <source>
        <dbReference type="ARBA" id="ARBA00022989"/>
    </source>
</evidence>
<keyword evidence="3" id="KW-1003">Cell membrane</keyword>
<comment type="caution">
    <text evidence="9">The sequence shown here is derived from an EMBL/GenBank/DDBJ whole genome shotgun (WGS) entry which is preliminary data.</text>
</comment>
<dbReference type="Proteomes" id="UP001216907">
    <property type="component" value="Unassembled WGS sequence"/>
</dbReference>
<evidence type="ECO:0000256" key="2">
    <source>
        <dbReference type="ARBA" id="ARBA00005811"/>
    </source>
</evidence>
<dbReference type="RefSeq" id="WP_277858856.1">
    <property type="nucleotide sequence ID" value="NZ_JARRAG010000001.1"/>
</dbReference>
<evidence type="ECO:0000256" key="8">
    <source>
        <dbReference type="SAM" id="MobiDB-lite"/>
    </source>
</evidence>
<evidence type="ECO:0000313" key="9">
    <source>
        <dbReference type="EMBL" id="MDG3002492.1"/>
    </source>
</evidence>
<dbReference type="InterPro" id="IPR003400">
    <property type="entry name" value="ExbD"/>
</dbReference>
<accession>A0ABT6F4Q0</accession>
<evidence type="ECO:0000313" key="10">
    <source>
        <dbReference type="Proteomes" id="UP001216907"/>
    </source>
</evidence>
<feature type="compositionally biased region" description="Polar residues" evidence="8">
    <location>
        <begin position="1"/>
        <end position="12"/>
    </location>
</feature>